<evidence type="ECO:0000313" key="1">
    <source>
        <dbReference type="EMBL" id="QSP96793.1"/>
    </source>
</evidence>
<gene>
    <name evidence="1" type="ORF">BLI009_06845</name>
</gene>
<evidence type="ECO:0000313" key="2">
    <source>
        <dbReference type="Proteomes" id="UP000663618"/>
    </source>
</evidence>
<dbReference type="Proteomes" id="UP000663618">
    <property type="component" value="Chromosome"/>
</dbReference>
<organism evidence="1 2">
    <name type="scientific">Bifidobacterium longum subsp. infantis</name>
    <dbReference type="NCBI Taxonomy" id="1682"/>
    <lineage>
        <taxon>Bacteria</taxon>
        <taxon>Bacillati</taxon>
        <taxon>Actinomycetota</taxon>
        <taxon>Actinomycetes</taxon>
        <taxon>Bifidobacteriales</taxon>
        <taxon>Bifidobacteriaceae</taxon>
        <taxon>Bifidobacterium</taxon>
    </lineage>
</organism>
<accession>A0AAX1LHU7</accession>
<dbReference type="EMBL" id="CP071248">
    <property type="protein sequence ID" value="QSP96793.1"/>
    <property type="molecule type" value="Genomic_DNA"/>
</dbReference>
<evidence type="ECO:0008006" key="3">
    <source>
        <dbReference type="Google" id="ProtNLM"/>
    </source>
</evidence>
<protein>
    <recommendedName>
        <fullName evidence="3">Phage protein</fullName>
    </recommendedName>
</protein>
<proteinExistence type="predicted"/>
<sequence length="110" mass="12114">MNTQPKMSIDEENTQRVIGRAVRLGYIIVSIRINGDDARVQVMPSPLAPYTPELTCDAVTGEWVIQTTAYGALNAGEIQKIAGGYQRAVAMVSELRYLDANNVIDYHVTD</sequence>
<dbReference type="AlphaFoldDB" id="A0AAX1LHU7"/>
<dbReference type="RefSeq" id="WP_206648301.1">
    <property type="nucleotide sequence ID" value="NZ_CP071248.1"/>
</dbReference>
<reference evidence="1" key="1">
    <citation type="submission" date="2021-03" db="EMBL/GenBank/DDBJ databases">
        <title>Genome sequencing of Bifidobacterium longum subsp. infantis JCM 7009.</title>
        <authorList>
            <person name="Kim J."/>
        </authorList>
    </citation>
    <scope>NUCLEOTIDE SEQUENCE</scope>
    <source>
        <strain evidence="1">JCM 7009</strain>
    </source>
</reference>
<name>A0AAX1LHU7_BIFLI</name>